<dbReference type="InterPro" id="IPR036942">
    <property type="entry name" value="Beta-barrel_TonB_sf"/>
</dbReference>
<keyword evidence="10 12" id="KW-0472">Membrane</keyword>
<proteinExistence type="inferred from homology"/>
<dbReference type="PROSITE" id="PS52016">
    <property type="entry name" value="TONB_DEPENDENT_REC_3"/>
    <property type="match status" value="1"/>
</dbReference>
<evidence type="ECO:0000313" key="14">
    <source>
        <dbReference type="EMBL" id="MFC6391252.1"/>
    </source>
</evidence>
<sequence length="311" mass="33690">PRAQITAPPDRLRHLKSCIAQDQVGLYLQEQAKFDRFVLTLTGRYDWVFQNTVDTTGAATQQNDRAFTGRVGLNYLLAPGLVPYASYATTFAPQPGTDASGRAFRPATGDQIEAGIKYLIPGTNIQASVAGFDIVQSSVLRTDPNNIAFQIATGAVESRGFEMEAIATFAPGTNLTLAYTHLDLRYLSQSSFSGQVLDGNALSGIPGDTFTGFLTYLFPPGSALSGLTLGGGIRFNANSYADDENTVRNPTVTLFDALLAYDFAAIDPKYKGFRAQVNANNVFDRDYYTCQAGFCYRGAPATVIGSLIYRW</sequence>
<dbReference type="Proteomes" id="UP001596237">
    <property type="component" value="Unassembled WGS sequence"/>
</dbReference>
<keyword evidence="7" id="KW-0408">Iron</keyword>
<evidence type="ECO:0000256" key="6">
    <source>
        <dbReference type="ARBA" id="ARBA00022729"/>
    </source>
</evidence>
<keyword evidence="9" id="KW-0798">TonB box</keyword>
<name>A0ABW1WSH6_9HYPH</name>
<keyword evidence="6" id="KW-0732">Signal</keyword>
<keyword evidence="4" id="KW-0410">Iron transport</keyword>
<reference evidence="15" key="1">
    <citation type="journal article" date="2019" name="Int. J. Syst. Evol. Microbiol.">
        <title>The Global Catalogue of Microorganisms (GCM) 10K type strain sequencing project: providing services to taxonomists for standard genome sequencing and annotation.</title>
        <authorList>
            <consortium name="The Broad Institute Genomics Platform"/>
            <consortium name="The Broad Institute Genome Sequencing Center for Infectious Disease"/>
            <person name="Wu L."/>
            <person name="Ma J."/>
        </authorList>
    </citation>
    <scope>NUCLEOTIDE SEQUENCE [LARGE SCALE GENOMIC DNA]</scope>
    <source>
        <strain evidence="15">CCUG 36916</strain>
    </source>
</reference>
<comment type="caution">
    <text evidence="14">The sequence shown here is derived from an EMBL/GenBank/DDBJ whole genome shotgun (WGS) entry which is preliminary data.</text>
</comment>
<dbReference type="InterPro" id="IPR039426">
    <property type="entry name" value="TonB-dep_rcpt-like"/>
</dbReference>
<dbReference type="SUPFAM" id="SSF56935">
    <property type="entry name" value="Porins"/>
    <property type="match status" value="1"/>
</dbReference>
<keyword evidence="11 12" id="KW-0998">Cell outer membrane</keyword>
<dbReference type="Pfam" id="PF00593">
    <property type="entry name" value="TonB_dep_Rec_b-barrel"/>
    <property type="match status" value="1"/>
</dbReference>
<evidence type="ECO:0000256" key="7">
    <source>
        <dbReference type="ARBA" id="ARBA00023004"/>
    </source>
</evidence>
<evidence type="ECO:0000256" key="12">
    <source>
        <dbReference type="PROSITE-ProRule" id="PRU01360"/>
    </source>
</evidence>
<keyword evidence="2 12" id="KW-0813">Transport</keyword>
<evidence type="ECO:0000256" key="3">
    <source>
        <dbReference type="ARBA" id="ARBA00022452"/>
    </source>
</evidence>
<evidence type="ECO:0000313" key="15">
    <source>
        <dbReference type="Proteomes" id="UP001596237"/>
    </source>
</evidence>
<accession>A0ABW1WSH6</accession>
<gene>
    <name evidence="14" type="ORF">ACFQDP_18230</name>
</gene>
<keyword evidence="14" id="KW-0675">Receptor</keyword>
<dbReference type="RefSeq" id="WP_378741204.1">
    <property type="nucleotide sequence ID" value="NZ_JBHSTT010000065.1"/>
</dbReference>
<feature type="non-terminal residue" evidence="14">
    <location>
        <position position="1"/>
    </location>
</feature>
<dbReference type="PANTHER" id="PTHR32552">
    <property type="entry name" value="FERRICHROME IRON RECEPTOR-RELATED"/>
    <property type="match status" value="1"/>
</dbReference>
<evidence type="ECO:0000256" key="2">
    <source>
        <dbReference type="ARBA" id="ARBA00022448"/>
    </source>
</evidence>
<feature type="domain" description="TonB-dependent receptor-like beta-barrel" evidence="13">
    <location>
        <begin position="20"/>
        <end position="282"/>
    </location>
</feature>
<dbReference type="Gene3D" id="2.40.170.20">
    <property type="entry name" value="TonB-dependent receptor, beta-barrel domain"/>
    <property type="match status" value="1"/>
</dbReference>
<evidence type="ECO:0000256" key="4">
    <source>
        <dbReference type="ARBA" id="ARBA00022496"/>
    </source>
</evidence>
<dbReference type="EMBL" id="JBHSTT010000065">
    <property type="protein sequence ID" value="MFC6391252.1"/>
    <property type="molecule type" value="Genomic_DNA"/>
</dbReference>
<comment type="similarity">
    <text evidence="12">Belongs to the TonB-dependent receptor family.</text>
</comment>
<protein>
    <submittedName>
        <fullName evidence="14">TonB-dependent siderophore receptor</fullName>
    </submittedName>
</protein>
<dbReference type="PANTHER" id="PTHR32552:SF68">
    <property type="entry name" value="FERRICHROME OUTER MEMBRANE TRANSPORTER_PHAGE RECEPTOR"/>
    <property type="match status" value="1"/>
</dbReference>
<keyword evidence="3 12" id="KW-1134">Transmembrane beta strand</keyword>
<organism evidence="14 15">
    <name type="scientific">Methylorubrum zatmanii</name>
    <dbReference type="NCBI Taxonomy" id="29429"/>
    <lineage>
        <taxon>Bacteria</taxon>
        <taxon>Pseudomonadati</taxon>
        <taxon>Pseudomonadota</taxon>
        <taxon>Alphaproteobacteria</taxon>
        <taxon>Hyphomicrobiales</taxon>
        <taxon>Methylobacteriaceae</taxon>
        <taxon>Methylorubrum</taxon>
    </lineage>
</organism>
<comment type="subcellular location">
    <subcellularLocation>
        <location evidence="1 12">Cell outer membrane</location>
        <topology evidence="1 12">Multi-pass membrane protein</topology>
    </subcellularLocation>
</comment>
<keyword evidence="5 12" id="KW-0812">Transmembrane</keyword>
<evidence type="ECO:0000256" key="10">
    <source>
        <dbReference type="ARBA" id="ARBA00023136"/>
    </source>
</evidence>
<evidence type="ECO:0000256" key="9">
    <source>
        <dbReference type="ARBA" id="ARBA00023077"/>
    </source>
</evidence>
<keyword evidence="8" id="KW-0406">Ion transport</keyword>
<evidence type="ECO:0000256" key="11">
    <source>
        <dbReference type="ARBA" id="ARBA00023237"/>
    </source>
</evidence>
<evidence type="ECO:0000256" key="8">
    <source>
        <dbReference type="ARBA" id="ARBA00023065"/>
    </source>
</evidence>
<evidence type="ECO:0000256" key="1">
    <source>
        <dbReference type="ARBA" id="ARBA00004571"/>
    </source>
</evidence>
<evidence type="ECO:0000256" key="5">
    <source>
        <dbReference type="ARBA" id="ARBA00022692"/>
    </source>
</evidence>
<evidence type="ECO:0000259" key="13">
    <source>
        <dbReference type="Pfam" id="PF00593"/>
    </source>
</evidence>
<dbReference type="InterPro" id="IPR000531">
    <property type="entry name" value="Beta-barrel_TonB"/>
</dbReference>
<keyword evidence="15" id="KW-1185">Reference proteome</keyword>